<dbReference type="OMA" id="EMKQEKM"/>
<feature type="region of interest" description="Disordered" evidence="4">
    <location>
        <begin position="42"/>
        <end position="305"/>
    </location>
</feature>
<feature type="compositionally biased region" description="Basic and acidic residues" evidence="4">
    <location>
        <begin position="584"/>
        <end position="617"/>
    </location>
</feature>
<dbReference type="RefSeq" id="XP_017548243.1">
    <property type="nucleotide sequence ID" value="XM_017692754.2"/>
</dbReference>
<dbReference type="SMART" id="SM00132">
    <property type="entry name" value="LIM"/>
    <property type="match status" value="1"/>
</dbReference>
<dbReference type="FunFam" id="2.10.110.10:FF:000002">
    <property type="entry name" value="LIM domain and actin-binding 1"/>
    <property type="match status" value="1"/>
</dbReference>
<keyword evidence="3" id="KW-0440">LIM domain</keyword>
<feature type="compositionally biased region" description="Polar residues" evidence="4">
    <location>
        <begin position="454"/>
        <end position="468"/>
    </location>
</feature>
<organism evidence="5 6">
    <name type="scientific">Pygocentrus nattereri</name>
    <name type="common">Red-bellied piranha</name>
    <dbReference type="NCBI Taxonomy" id="42514"/>
    <lineage>
        <taxon>Eukaryota</taxon>
        <taxon>Metazoa</taxon>
        <taxon>Chordata</taxon>
        <taxon>Craniata</taxon>
        <taxon>Vertebrata</taxon>
        <taxon>Euteleostomi</taxon>
        <taxon>Actinopterygii</taxon>
        <taxon>Neopterygii</taxon>
        <taxon>Teleostei</taxon>
        <taxon>Ostariophysi</taxon>
        <taxon>Characiformes</taxon>
        <taxon>Characoidei</taxon>
        <taxon>Pygocentrus</taxon>
    </lineage>
</organism>
<keyword evidence="1" id="KW-0479">Metal-binding</keyword>
<feature type="compositionally biased region" description="Polar residues" evidence="4">
    <location>
        <begin position="268"/>
        <end position="280"/>
    </location>
</feature>
<keyword evidence="2" id="KW-0862">Zinc</keyword>
<evidence type="ECO:0000313" key="6">
    <source>
        <dbReference type="Proteomes" id="UP001501920"/>
    </source>
</evidence>
<evidence type="ECO:0000256" key="2">
    <source>
        <dbReference type="ARBA" id="ARBA00022833"/>
    </source>
</evidence>
<dbReference type="Gene3D" id="2.10.110.10">
    <property type="entry name" value="Cysteine Rich Protein"/>
    <property type="match status" value="1"/>
</dbReference>
<feature type="compositionally biased region" description="Low complexity" evidence="4">
    <location>
        <begin position="234"/>
        <end position="250"/>
    </location>
</feature>
<feature type="region of interest" description="Disordered" evidence="4">
    <location>
        <begin position="385"/>
        <end position="441"/>
    </location>
</feature>
<reference evidence="5" key="2">
    <citation type="submission" date="2025-08" db="UniProtKB">
        <authorList>
            <consortium name="Ensembl"/>
        </authorList>
    </citation>
    <scope>IDENTIFICATION</scope>
</reference>
<feature type="compositionally biased region" description="Pro residues" evidence="4">
    <location>
        <begin position="97"/>
        <end position="106"/>
    </location>
</feature>
<name>A0A3B4BQU7_PYGNA</name>
<evidence type="ECO:0000313" key="5">
    <source>
        <dbReference type="Ensembl" id="ENSPNAP00000023280.1"/>
    </source>
</evidence>
<reference evidence="5" key="3">
    <citation type="submission" date="2025-09" db="UniProtKB">
        <authorList>
            <consortium name="Ensembl"/>
        </authorList>
    </citation>
    <scope>IDENTIFICATION</scope>
</reference>
<protein>
    <submittedName>
        <fullName evidence="5">Uncharacterized protein</fullName>
    </submittedName>
</protein>
<keyword evidence="6" id="KW-1185">Reference proteome</keyword>
<dbReference type="CDD" id="cd09485">
    <property type="entry name" value="LIM_Eplin_alpha_beta"/>
    <property type="match status" value="1"/>
</dbReference>
<proteinExistence type="predicted"/>
<dbReference type="CTD" id="108191643"/>
<dbReference type="STRING" id="42514.ENSPNAP00000023280"/>
<feature type="compositionally biased region" description="Basic and acidic residues" evidence="4">
    <location>
        <begin position="124"/>
        <end position="149"/>
    </location>
</feature>
<feature type="compositionally biased region" description="Polar residues" evidence="4">
    <location>
        <begin position="107"/>
        <end position="120"/>
    </location>
</feature>
<dbReference type="PROSITE" id="PS50023">
    <property type="entry name" value="LIM_DOMAIN_2"/>
    <property type="match status" value="1"/>
</dbReference>
<dbReference type="GeneTree" id="ENSGT00940000158313"/>
<dbReference type="Pfam" id="PF00412">
    <property type="entry name" value="LIM"/>
    <property type="match status" value="1"/>
</dbReference>
<evidence type="ECO:0000256" key="1">
    <source>
        <dbReference type="ARBA" id="ARBA00022723"/>
    </source>
</evidence>
<sequence length="725" mass="80810">MEAGPFSRKQWASQSLRITAKELSLVGGRGKNNAIAERFSKYQKAAEEASADRKKSPVDSRPPTLRSGNLSVLKKRWEQDKAGLQLSVAPPLEASRPEPPAEPQPPTRSSSFVRQGSLRQPLTRWERPVQVKEEKEAAEMERKQERPVEEEQEEHPLSPTSPCSPLEKPSVPLNSLKMMFEKGESKVRGGLNSTSSEDMDIRPADRGLITLERTKSLRDRLAKYQAAVSKQDARSPPRSSNPSESEGSPSTTDHKENVPPGGRRQAVNAPSSDTPSTKTNGVLADAVSPSTEASEPESSDTPKLVRGQKFRLTARETCVACHKTVYPIEKLVANQQIFHNTCFRCTHCSTKLSLVNYASLHGNIYCKPHFNQLFKSKGNYDEGFGHRPHKELWTPRADDEEEAEESEKPQLAMPEPSPVKSIPEPTPKSDPSSAVEESPLAKVTDLTASLETKAQMSSLVEKNPTASLETKRLKIAWPPSSDSEGSPKGAGIESVRSSFRPFRAKWPPEGDTPSTMESSERAELRSLRRSSSLKERSRPFSVAPSLESASSVQQEPRRPLRSPVVRRGSLEELRSSSKVQTMQKEQEKEKVEKNEETRKAPINKESRKASVTDRKTINGDTSSEEEVESPKKTEEKAKMPHSILKRPQPTKVEALDDHEDEAEEHRSESPELSHPPAVVSKANRTSQDVGFWDGEEAEEALTVEKMIKRNRYYEEDEDEEEVAEV</sequence>
<dbReference type="InterPro" id="IPR001781">
    <property type="entry name" value="Znf_LIM"/>
</dbReference>
<evidence type="ECO:0000256" key="3">
    <source>
        <dbReference type="ARBA" id="ARBA00023038"/>
    </source>
</evidence>
<dbReference type="GO" id="GO:0046872">
    <property type="term" value="F:metal ion binding"/>
    <property type="evidence" value="ECO:0007669"/>
    <property type="project" value="UniProtKB-KW"/>
</dbReference>
<dbReference type="SUPFAM" id="SSF57716">
    <property type="entry name" value="Glucocorticoid receptor-like (DNA-binding domain)"/>
    <property type="match status" value="2"/>
</dbReference>
<dbReference type="AlphaFoldDB" id="A0A3B4BQU7"/>
<dbReference type="Ensembl" id="ENSPNAT00000013074.2">
    <property type="protein sequence ID" value="ENSPNAP00000023280.1"/>
    <property type="gene ID" value="ENSPNAG00000000479.2"/>
</dbReference>
<dbReference type="RefSeq" id="XP_017548244.1">
    <property type="nucleotide sequence ID" value="XM_017692755.2"/>
</dbReference>
<dbReference type="OrthoDB" id="6129702at2759"/>
<feature type="compositionally biased region" description="Basic and acidic residues" evidence="4">
    <location>
        <begin position="385"/>
        <end position="397"/>
    </location>
</feature>
<accession>A0A3B4BQU7</accession>
<feature type="compositionally biased region" description="Basic and acidic residues" evidence="4">
    <location>
        <begin position="42"/>
        <end position="58"/>
    </location>
</feature>
<feature type="compositionally biased region" description="Basic and acidic residues" evidence="4">
    <location>
        <begin position="212"/>
        <end position="222"/>
    </location>
</feature>
<reference evidence="5 6" key="1">
    <citation type="submission" date="2020-10" db="EMBL/GenBank/DDBJ databases">
        <title>Pygocentrus nattereri (red-bellied piranha) genome, fPygNat1, primary haplotype.</title>
        <authorList>
            <person name="Myers G."/>
            <person name="Meyer A."/>
            <person name="Karagic N."/>
            <person name="Pippel M."/>
            <person name="Winkler S."/>
            <person name="Tracey A."/>
            <person name="Wood J."/>
            <person name="Formenti G."/>
            <person name="Howe K."/>
            <person name="Fedrigo O."/>
            <person name="Jarvis E.D."/>
        </authorList>
    </citation>
    <scope>NUCLEOTIDE SEQUENCE [LARGE SCALE GENOMIC DNA]</scope>
</reference>
<feature type="region of interest" description="Disordered" evidence="4">
    <location>
        <begin position="454"/>
        <end position="691"/>
    </location>
</feature>
<feature type="compositionally biased region" description="Basic and acidic residues" evidence="4">
    <location>
        <begin position="518"/>
        <end position="538"/>
    </location>
</feature>
<evidence type="ECO:0000256" key="4">
    <source>
        <dbReference type="SAM" id="MobiDB-lite"/>
    </source>
</evidence>
<dbReference type="GeneID" id="108424620"/>
<dbReference type="PROSITE" id="PS00478">
    <property type="entry name" value="LIM_DOMAIN_1"/>
    <property type="match status" value="1"/>
</dbReference>
<feature type="compositionally biased region" description="Basic and acidic residues" evidence="4">
    <location>
        <begin position="628"/>
        <end position="638"/>
    </location>
</feature>
<dbReference type="InterPro" id="IPR028740">
    <property type="entry name" value="EPLIN_Lim_dom"/>
</dbReference>
<dbReference type="Proteomes" id="UP001501920">
    <property type="component" value="Chromosome 21"/>
</dbReference>
<dbReference type="PANTHER" id="PTHR24206">
    <property type="entry name" value="OS06G0237300 PROTEIN"/>
    <property type="match status" value="1"/>
</dbReference>